<evidence type="ECO:0000313" key="11">
    <source>
        <dbReference type="Proteomes" id="UP001185012"/>
    </source>
</evidence>
<evidence type="ECO:0000256" key="6">
    <source>
        <dbReference type="ARBA" id="ARBA00022490"/>
    </source>
</evidence>
<comment type="similarity">
    <text evidence="3 8">Belongs to the class-II aminoacyl-tRNA synthetase family. HisZ subfamily.</text>
</comment>
<keyword evidence="6 8" id="KW-0963">Cytoplasm</keyword>
<evidence type="ECO:0000259" key="9">
    <source>
        <dbReference type="PROSITE" id="PS50862"/>
    </source>
</evidence>
<dbReference type="InterPro" id="IPR004516">
    <property type="entry name" value="HisRS/HisZ"/>
</dbReference>
<keyword evidence="11" id="KW-1185">Reference proteome</keyword>
<gene>
    <name evidence="8" type="primary">hisZ</name>
    <name evidence="10" type="ORF">JOE21_001628</name>
</gene>
<evidence type="ECO:0000256" key="5">
    <source>
        <dbReference type="ARBA" id="ARBA00020397"/>
    </source>
</evidence>
<dbReference type="HAMAP" id="MF_00125">
    <property type="entry name" value="HisZ"/>
    <property type="match status" value="1"/>
</dbReference>
<dbReference type="PROSITE" id="PS50862">
    <property type="entry name" value="AA_TRNA_LIGASE_II"/>
    <property type="match status" value="1"/>
</dbReference>
<keyword evidence="10" id="KW-0328">Glycosyltransferase</keyword>
<dbReference type="Proteomes" id="UP001185012">
    <property type="component" value="Unassembled WGS sequence"/>
</dbReference>
<dbReference type="SUPFAM" id="SSF55681">
    <property type="entry name" value="Class II aaRS and biotin synthetases"/>
    <property type="match status" value="1"/>
</dbReference>
<dbReference type="InterPro" id="IPR006195">
    <property type="entry name" value="aa-tRNA-synth_II"/>
</dbReference>
<dbReference type="InterPro" id="IPR045864">
    <property type="entry name" value="aa-tRNA-synth_II/BPL/LPL"/>
</dbReference>
<protein>
    <recommendedName>
        <fullName evidence="5 8">ATP phosphoribosyltransferase regulatory subunit</fullName>
    </recommendedName>
</protein>
<dbReference type="Pfam" id="PF13393">
    <property type="entry name" value="tRNA-synt_His"/>
    <property type="match status" value="1"/>
</dbReference>
<evidence type="ECO:0000256" key="8">
    <source>
        <dbReference type="HAMAP-Rule" id="MF_00125"/>
    </source>
</evidence>
<evidence type="ECO:0000256" key="7">
    <source>
        <dbReference type="ARBA" id="ARBA00025246"/>
    </source>
</evidence>
<evidence type="ECO:0000256" key="2">
    <source>
        <dbReference type="ARBA" id="ARBA00004667"/>
    </source>
</evidence>
<dbReference type="PIRSF" id="PIRSF001549">
    <property type="entry name" value="His-tRNA_synth"/>
    <property type="match status" value="1"/>
</dbReference>
<dbReference type="PANTHER" id="PTHR43707:SF1">
    <property type="entry name" value="HISTIDINE--TRNA LIGASE, MITOCHONDRIAL-RELATED"/>
    <property type="match status" value="1"/>
</dbReference>
<dbReference type="EMBL" id="JAVDQG010000003">
    <property type="protein sequence ID" value="MDR6225630.1"/>
    <property type="molecule type" value="Genomic_DNA"/>
</dbReference>
<dbReference type="CDD" id="cd00773">
    <property type="entry name" value="HisRS-like_core"/>
    <property type="match status" value="1"/>
</dbReference>
<comment type="subcellular location">
    <subcellularLocation>
        <location evidence="1 8">Cytoplasm</location>
    </subcellularLocation>
</comment>
<evidence type="ECO:0000256" key="4">
    <source>
        <dbReference type="ARBA" id="ARBA00011496"/>
    </source>
</evidence>
<keyword evidence="10" id="KW-0808">Transferase</keyword>
<dbReference type="InterPro" id="IPR041715">
    <property type="entry name" value="HisRS-like_core"/>
</dbReference>
<dbReference type="NCBIfam" id="NF008941">
    <property type="entry name" value="PRK12292.2-4"/>
    <property type="match status" value="1"/>
</dbReference>
<keyword evidence="8" id="KW-0368">Histidine biosynthesis</keyword>
<evidence type="ECO:0000313" key="10">
    <source>
        <dbReference type="EMBL" id="MDR6225630.1"/>
    </source>
</evidence>
<reference evidence="10 11" key="1">
    <citation type="submission" date="2023-07" db="EMBL/GenBank/DDBJ databases">
        <title>Genomic Encyclopedia of Type Strains, Phase IV (KMG-IV): sequencing the most valuable type-strain genomes for metagenomic binning, comparative biology and taxonomic classification.</title>
        <authorList>
            <person name="Goeker M."/>
        </authorList>
    </citation>
    <scope>NUCLEOTIDE SEQUENCE [LARGE SCALE GENOMIC DNA]</scope>
    <source>
        <strain evidence="10 11">DSM 45903</strain>
    </source>
</reference>
<comment type="pathway">
    <text evidence="2 8">Amino-acid biosynthesis; L-histidine biosynthesis; L-histidine from 5-phospho-alpha-D-ribose 1-diphosphate: step 1/9.</text>
</comment>
<comment type="function">
    <text evidence="7 8">Required for the first step of histidine biosynthesis. May allow the feedback regulation of ATP phosphoribosyltransferase activity by histidine.</text>
</comment>
<accession>A0ABU1ILH2</accession>
<organism evidence="10 11">
    <name type="scientific">Desmospora profundinema</name>
    <dbReference type="NCBI Taxonomy" id="1571184"/>
    <lineage>
        <taxon>Bacteria</taxon>
        <taxon>Bacillati</taxon>
        <taxon>Bacillota</taxon>
        <taxon>Bacilli</taxon>
        <taxon>Bacillales</taxon>
        <taxon>Thermoactinomycetaceae</taxon>
        <taxon>Desmospora</taxon>
    </lineage>
</organism>
<comment type="subunit">
    <text evidence="4 8">Heteromultimer composed of HisG and HisZ subunits.</text>
</comment>
<keyword evidence="8" id="KW-0028">Amino-acid biosynthesis</keyword>
<dbReference type="NCBIfam" id="TIGR00443">
    <property type="entry name" value="hisZ_biosyn_reg"/>
    <property type="match status" value="1"/>
</dbReference>
<dbReference type="RefSeq" id="WP_309864562.1">
    <property type="nucleotide sequence ID" value="NZ_JAVDQG010000003.1"/>
</dbReference>
<proteinExistence type="inferred from homology"/>
<comment type="caution">
    <text evidence="10">The sequence shown here is derived from an EMBL/GenBank/DDBJ whole genome shotgun (WGS) entry which is preliminary data.</text>
</comment>
<feature type="domain" description="Aminoacyl-transfer RNA synthetases class-II family profile" evidence="9">
    <location>
        <begin position="27"/>
        <end position="321"/>
    </location>
</feature>
<dbReference type="InterPro" id="IPR004517">
    <property type="entry name" value="HisZ"/>
</dbReference>
<dbReference type="Gene3D" id="3.30.930.10">
    <property type="entry name" value="Bira Bifunctional Protein, Domain 2"/>
    <property type="match status" value="1"/>
</dbReference>
<comment type="miscellaneous">
    <text evidence="8">This function is generally fulfilled by the C-terminal part of HisG, which is missing in some bacteria such as this one.</text>
</comment>
<evidence type="ECO:0000256" key="1">
    <source>
        <dbReference type="ARBA" id="ARBA00004496"/>
    </source>
</evidence>
<name>A0ABU1ILH2_9BACL</name>
<evidence type="ECO:0000256" key="3">
    <source>
        <dbReference type="ARBA" id="ARBA00005539"/>
    </source>
</evidence>
<dbReference type="PANTHER" id="PTHR43707">
    <property type="entry name" value="HISTIDYL-TRNA SYNTHETASE"/>
    <property type="match status" value="1"/>
</dbReference>
<dbReference type="GO" id="GO:0016757">
    <property type="term" value="F:glycosyltransferase activity"/>
    <property type="evidence" value="ECO:0007669"/>
    <property type="project" value="UniProtKB-KW"/>
</dbReference>
<sequence>MGKPREFEKPMGVRDFLPEMACKKQWVERQVEERFSAWGYQEVITPTLEFYDTVGGASAIDEDKLFKLLDGQGKTLVLRPDQTAPIARVVASLMREVSLPIRLFYHANVFRAQEREAGRSAEFFQSGVELVGDDSPEADAEVLALAVESLQACDVGSIQLAIGHIGLLDALLMEQLNDRQTAEELRECLGRRNLVEYSTRVASLELSEERKARLLSVLNRRGDDRVLHLWKETESPRVREMIAHLEAVWEALRDWGMDRFMVLDLSLVGSLDYYTGLYFEGYGAASYYLLSGGRYDRLLNRFDRPAPARGFALKTDRLIMASRGTGTKKERITLTYDRTNRKQAFQEAERLRKQGKAVTLRLVEGSSPVAIHSDAGEDSGRVETCAAMQEEVGENG</sequence>